<dbReference type="STRING" id="1390249.BHU72_12030"/>
<dbReference type="Proteomes" id="UP000095255">
    <property type="component" value="Unassembled WGS sequence"/>
</dbReference>
<evidence type="ECO:0000313" key="1">
    <source>
        <dbReference type="EMBL" id="OEH86256.1"/>
    </source>
</evidence>
<proteinExistence type="predicted"/>
<dbReference type="SUPFAM" id="SSF58104">
    <property type="entry name" value="Methyl-accepting chemotaxis protein (MCP) signaling domain"/>
    <property type="match status" value="1"/>
</dbReference>
<name>A0A1E5L800_9FIRM</name>
<dbReference type="OrthoDB" id="28713at2"/>
<organism evidence="1 2">
    <name type="scientific">Desulfuribacillus stibiiarsenatis</name>
    <dbReference type="NCBI Taxonomy" id="1390249"/>
    <lineage>
        <taxon>Bacteria</taxon>
        <taxon>Bacillati</taxon>
        <taxon>Bacillota</taxon>
        <taxon>Desulfuribacillia</taxon>
        <taxon>Desulfuribacillales</taxon>
        <taxon>Desulfuribacillaceae</taxon>
        <taxon>Desulfuribacillus</taxon>
    </lineage>
</organism>
<sequence>MEIFRLFGSIFIKSDEAEKSLDNIDKKAESTGSKFSGMIGTAAKWGAVLGGAALTGGAAMLALANQTSQTADEIDKMSIRTGLSMNRLQELKYVTGQVGVAFDSVQTSVNKTQMIMNQAIDGSEKAAQTFKQMNVELKNQDGSLRSASDVWEDSIRFLSSMESEAERNALAFDLFGKSASELIPLFDAGVDGMADLSNQAHNLGLVMSDDAIAANVKFADTMDSVKKAAGAVFMNIANAGLPILQKFLEWVLDAMPYIQQVMTVAFDAINGAISRMIEWLDWAKNAFFGFSDDTDSTFSKIKEVIFNAINIVSSFIQERLTWLTEFWEENGETIRAATENVFNFIKAIVEFVMPFIQNYIKAVWTIITAIFDYAIKQILNIIKLFAAIFTGDWQLMTDTLKDMWQNLWDLIAKIIEAAWTLIRRNLGILYTNIRDWFTGLVADAFNWGRNMISGFIDGIMSMIGAVRSAVSSVMDSVSGFLGFNSPAKEGPGRHIETWGENMVAGFIDGINNAIPRLENILPELVTATAGNAGMTNQSFAQTVNIYSPDPLTPSEIARRTRQANRELALEWGR</sequence>
<dbReference type="InterPro" id="IPR016024">
    <property type="entry name" value="ARM-type_fold"/>
</dbReference>
<evidence type="ECO:0008006" key="3">
    <source>
        <dbReference type="Google" id="ProtNLM"/>
    </source>
</evidence>
<accession>A0A1E5L800</accession>
<dbReference type="SUPFAM" id="SSF48371">
    <property type="entry name" value="ARM repeat"/>
    <property type="match status" value="1"/>
</dbReference>
<reference evidence="1 2" key="1">
    <citation type="submission" date="2016-09" db="EMBL/GenBank/DDBJ databases">
        <title>Desulfuribacillus arsenicus sp. nov., an obligately anaerobic, dissimilatory arsenic- and antimonate-reducing bacterium isolated from anoxic sediments.</title>
        <authorList>
            <person name="Abin C.A."/>
            <person name="Hollibaugh J.T."/>
        </authorList>
    </citation>
    <scope>NUCLEOTIDE SEQUENCE [LARGE SCALE GENOMIC DNA]</scope>
    <source>
        <strain evidence="1 2">MLFW-2</strain>
    </source>
</reference>
<keyword evidence="2" id="KW-1185">Reference proteome</keyword>
<protein>
    <recommendedName>
        <fullName evidence="3">Phage tail tape measure protein</fullName>
    </recommendedName>
</protein>
<gene>
    <name evidence="1" type="ORF">BHU72_12030</name>
</gene>
<dbReference type="AlphaFoldDB" id="A0A1E5L800"/>
<evidence type="ECO:0000313" key="2">
    <source>
        <dbReference type="Proteomes" id="UP000095255"/>
    </source>
</evidence>
<comment type="caution">
    <text evidence="1">The sequence shown here is derived from an EMBL/GenBank/DDBJ whole genome shotgun (WGS) entry which is preliminary data.</text>
</comment>
<dbReference type="EMBL" id="MJAT01000006">
    <property type="protein sequence ID" value="OEH86256.1"/>
    <property type="molecule type" value="Genomic_DNA"/>
</dbReference>
<dbReference type="RefSeq" id="WP_069701484.1">
    <property type="nucleotide sequence ID" value="NZ_MJAT01000006.1"/>
</dbReference>